<dbReference type="STRING" id="1433287.X808_10590"/>
<evidence type="ECO:0000313" key="1">
    <source>
        <dbReference type="EMBL" id="AHG75582.1"/>
    </source>
</evidence>
<name>W0QBB4_9PAST</name>
<sequence length="42" mass="5040">MHHSGYDSFLHYSSQNNLFQNYFLLHFSYNQRDLTDKSKNAA</sequence>
<gene>
    <name evidence="1" type="ORF">X808_10590</name>
</gene>
<dbReference type="KEGG" id="mvi:X808_10590"/>
<protein>
    <submittedName>
        <fullName evidence="1">Uncharacterized protein</fullName>
    </submittedName>
</protein>
<reference evidence="1 2" key="1">
    <citation type="submission" date="2013-12" db="EMBL/GenBank/DDBJ databases">
        <title>Annotation of the Mannheimia varigena USDA-ARS-USMARC-1296 complete genome.</title>
        <authorList>
            <person name="Harhay G.P."/>
            <person name="Clawson M.L."/>
            <person name="Murray R.W."/>
            <person name="Lubbers B.V."/>
            <person name="Heaton M.P."/>
            <person name="Chitko-Mckown C.G."/>
            <person name="Harhay D.M."/>
            <person name="Smith T.P.L."/>
        </authorList>
    </citation>
    <scope>NUCLEOTIDE SEQUENCE [LARGE SCALE GENOMIC DNA]</scope>
    <source>
        <strain evidence="1 2">USDA-ARS-USMARC-1296</strain>
    </source>
</reference>
<organism evidence="1 2">
    <name type="scientific">Mannheimia varigena USDA-ARS-USMARC-1296</name>
    <dbReference type="NCBI Taxonomy" id="1433287"/>
    <lineage>
        <taxon>Bacteria</taxon>
        <taxon>Pseudomonadati</taxon>
        <taxon>Pseudomonadota</taxon>
        <taxon>Gammaproteobacteria</taxon>
        <taxon>Pasteurellales</taxon>
        <taxon>Pasteurellaceae</taxon>
        <taxon>Mannheimia</taxon>
    </lineage>
</organism>
<dbReference type="Proteomes" id="UP000066995">
    <property type="component" value="Chromosome"/>
</dbReference>
<accession>W0QBB4</accession>
<evidence type="ECO:0000313" key="2">
    <source>
        <dbReference type="Proteomes" id="UP000066995"/>
    </source>
</evidence>
<proteinExistence type="predicted"/>
<dbReference type="EMBL" id="CP006943">
    <property type="protein sequence ID" value="AHG75582.1"/>
    <property type="molecule type" value="Genomic_DNA"/>
</dbReference>
<keyword evidence="2" id="KW-1185">Reference proteome</keyword>
<dbReference type="HOGENOM" id="CLU_3253749_0_0_6"/>
<dbReference type="AlphaFoldDB" id="W0QBB4"/>